<evidence type="ECO:0000256" key="1">
    <source>
        <dbReference type="SAM" id="Phobius"/>
    </source>
</evidence>
<organism evidence="2 3">
    <name type="scientific">Pseudochrobactrum asaccharolyticum</name>
    <dbReference type="NCBI Taxonomy" id="354351"/>
    <lineage>
        <taxon>Bacteria</taxon>
        <taxon>Pseudomonadati</taxon>
        <taxon>Pseudomonadota</taxon>
        <taxon>Alphaproteobacteria</taxon>
        <taxon>Hyphomicrobiales</taxon>
        <taxon>Brucellaceae</taxon>
        <taxon>Pseudochrobactrum</taxon>
    </lineage>
</organism>
<feature type="transmembrane region" description="Helical" evidence="1">
    <location>
        <begin position="112"/>
        <end position="135"/>
    </location>
</feature>
<dbReference type="EMBL" id="QNRH01000001">
    <property type="protein sequence ID" value="RBO99271.1"/>
    <property type="molecule type" value="Genomic_DNA"/>
</dbReference>
<dbReference type="RefSeq" id="WP_113943100.1">
    <property type="nucleotide sequence ID" value="NZ_JBHEEG010000005.1"/>
</dbReference>
<keyword evidence="1" id="KW-0812">Transmembrane</keyword>
<evidence type="ECO:0000313" key="3">
    <source>
        <dbReference type="Proteomes" id="UP000252893"/>
    </source>
</evidence>
<name>A0A366EA85_9HYPH</name>
<evidence type="ECO:0000313" key="2">
    <source>
        <dbReference type="EMBL" id="RBO99271.1"/>
    </source>
</evidence>
<feature type="transmembrane region" description="Helical" evidence="1">
    <location>
        <begin position="47"/>
        <end position="67"/>
    </location>
</feature>
<dbReference type="OrthoDB" id="7689850at2"/>
<reference evidence="2 3" key="1">
    <citation type="submission" date="2018-06" db="EMBL/GenBank/DDBJ databases">
        <title>Genomic Encyclopedia of Type Strains, Phase IV (KMG-IV): sequencing the most valuable type-strain genomes for metagenomic binning, comparative biology and taxonomic classification.</title>
        <authorList>
            <person name="Goeker M."/>
        </authorList>
    </citation>
    <scope>NUCLEOTIDE SEQUENCE [LARGE SCALE GENOMIC DNA]</scope>
    <source>
        <strain evidence="2 3">DSM 25619</strain>
    </source>
</reference>
<keyword evidence="1" id="KW-1133">Transmembrane helix</keyword>
<accession>A0A366EA85</accession>
<feature type="transmembrane region" description="Helical" evidence="1">
    <location>
        <begin position="79"/>
        <end position="100"/>
    </location>
</feature>
<keyword evidence="3" id="KW-1185">Reference proteome</keyword>
<proteinExistence type="predicted"/>
<dbReference type="Proteomes" id="UP000252893">
    <property type="component" value="Unassembled WGS sequence"/>
</dbReference>
<dbReference type="AlphaFoldDB" id="A0A366EA85"/>
<keyword evidence="1" id="KW-0472">Membrane</keyword>
<sequence>MPVQQQSENNASREDIAAIIAERNQHFHLQWFKNLFSGRLSLGDTFWLGYLGSTLIITPVTFVMAVLARGFLPDTYFSFGLAIWFCLLGFYYITLFIAVARKALSTPEAKGWRWAAVLFALLATMGFLTRIYAYLITI</sequence>
<comment type="caution">
    <text evidence="2">The sequence shown here is derived from an EMBL/GenBank/DDBJ whole genome shotgun (WGS) entry which is preliminary data.</text>
</comment>
<gene>
    <name evidence="2" type="ORF">DFR47_101886</name>
</gene>
<protein>
    <submittedName>
        <fullName evidence="2">Uncharacterized protein</fullName>
    </submittedName>
</protein>